<dbReference type="Pfam" id="PF25023">
    <property type="entry name" value="TEN_YD-shell"/>
    <property type="match status" value="1"/>
</dbReference>
<dbReference type="NCBIfam" id="TIGR03696">
    <property type="entry name" value="Rhs_assc_core"/>
    <property type="match status" value="1"/>
</dbReference>
<gene>
    <name evidence="5" type="ORF">CJF38_13865</name>
</gene>
<keyword evidence="6" id="KW-1185">Reference proteome</keyword>
<evidence type="ECO:0000313" key="6">
    <source>
        <dbReference type="Proteomes" id="UP000216897"/>
    </source>
</evidence>
<dbReference type="Gene3D" id="2.180.10.10">
    <property type="entry name" value="RHS repeat-associated core"/>
    <property type="match status" value="1"/>
</dbReference>
<evidence type="ECO:0000259" key="3">
    <source>
        <dbReference type="Pfam" id="PF03527"/>
    </source>
</evidence>
<dbReference type="PRINTS" id="PR00394">
    <property type="entry name" value="RHSPROTEIN"/>
</dbReference>
<dbReference type="InterPro" id="IPR056823">
    <property type="entry name" value="TEN-like_YD-shell"/>
</dbReference>
<dbReference type="InterPro" id="IPR022385">
    <property type="entry name" value="Rhs_assc_core"/>
</dbReference>
<proteinExistence type="predicted"/>
<evidence type="ECO:0000256" key="1">
    <source>
        <dbReference type="ARBA" id="ARBA00022737"/>
    </source>
</evidence>
<evidence type="ECO:0000313" key="5">
    <source>
        <dbReference type="EMBL" id="OZY54661.1"/>
    </source>
</evidence>
<dbReference type="InterPro" id="IPR050708">
    <property type="entry name" value="T6SS_VgrG/RHS"/>
</dbReference>
<dbReference type="PANTHER" id="PTHR32305">
    <property type="match status" value="1"/>
</dbReference>
<sequence>QWDPAGRLQEQLLGRREDQTTLLKRTYQYDAASQLTDIHDSRRGTLSYRYDPVGRLLNATSRLGVETFAFDPASNLLDEKNQQLQRPLDHDPKRNTLMDNLLREYAGSHYDYDERGNQIRRWHNGQHSRLHWDLFDRLVRFENSQLSVGYAYDPLGRRLYKHSNAHHLNRSEAGSQWNRNEQARKQRELGCGFTLFGWDGDTLAWESSPAQADGASGKTVHYLYEPGTFVPVAQALRHQPMRLLAQPSYTGAYDIDQDPLWTHTPQALPIDVLAWYQCDHLGTPQELTDPTGQIAWSAQYKAWGEVKEQRSDWAQRQGLTNPIRFQGQYHDHETGLHYNRYRYYDPRVGRFISKDPISYAGGLNLYAYAPNPVGWVDPLGLQNETLPLGSEKNPFVTSRAARREAMRQARIPTSQQPISQSKNNSGWEYRYETPQPGGGKGLASVQQQTMDVSHPDQPHWEAGKVKLDDDGNPRMSRHGRPQIRNGKGKAFYIKECCK</sequence>
<keyword evidence="1" id="KW-0677">Repeat</keyword>
<dbReference type="RefSeq" id="WP_176464241.1">
    <property type="nucleotide sequence ID" value="NZ_NQKG01000012.1"/>
</dbReference>
<feature type="domain" description="Teneurin-like YD-shell" evidence="4">
    <location>
        <begin position="24"/>
        <end position="165"/>
    </location>
</feature>
<feature type="non-terminal residue" evidence="5">
    <location>
        <position position="1"/>
    </location>
</feature>
<evidence type="ECO:0000256" key="2">
    <source>
        <dbReference type="SAM" id="MobiDB-lite"/>
    </source>
</evidence>
<protein>
    <recommendedName>
        <fullName evidence="7">Type IV secretion protein Rhs</fullName>
    </recommendedName>
</protein>
<dbReference type="EMBL" id="NQKG01000012">
    <property type="protein sequence ID" value="OZY54661.1"/>
    <property type="molecule type" value="Genomic_DNA"/>
</dbReference>
<organism evidence="5 6">
    <name type="scientific">Pseudomonas lundensis</name>
    <dbReference type="NCBI Taxonomy" id="86185"/>
    <lineage>
        <taxon>Bacteria</taxon>
        <taxon>Pseudomonadati</taxon>
        <taxon>Pseudomonadota</taxon>
        <taxon>Gammaproteobacteria</taxon>
        <taxon>Pseudomonadales</taxon>
        <taxon>Pseudomonadaceae</taxon>
        <taxon>Pseudomonas</taxon>
    </lineage>
</organism>
<feature type="region of interest" description="Disordered" evidence="2">
    <location>
        <begin position="432"/>
        <end position="487"/>
    </location>
</feature>
<accession>A0ABX4GKL4</accession>
<evidence type="ECO:0000259" key="4">
    <source>
        <dbReference type="Pfam" id="PF25023"/>
    </source>
</evidence>
<dbReference type="InterPro" id="IPR001826">
    <property type="entry name" value="RHS"/>
</dbReference>
<dbReference type="Pfam" id="PF03527">
    <property type="entry name" value="RHS"/>
    <property type="match status" value="1"/>
</dbReference>
<comment type="caution">
    <text evidence="5">The sequence shown here is derived from an EMBL/GenBank/DDBJ whole genome shotgun (WGS) entry which is preliminary data.</text>
</comment>
<feature type="domain" description="RHS protein conserved region" evidence="3">
    <location>
        <begin position="275"/>
        <end position="310"/>
    </location>
</feature>
<evidence type="ECO:0008006" key="7">
    <source>
        <dbReference type="Google" id="ProtNLM"/>
    </source>
</evidence>
<feature type="compositionally biased region" description="Basic and acidic residues" evidence="2">
    <location>
        <begin position="453"/>
        <end position="472"/>
    </location>
</feature>
<dbReference type="PANTHER" id="PTHR32305:SF15">
    <property type="entry name" value="PROTEIN RHSA-RELATED"/>
    <property type="match status" value="1"/>
</dbReference>
<dbReference type="Proteomes" id="UP000216897">
    <property type="component" value="Unassembled WGS sequence"/>
</dbReference>
<name>A0ABX4GKL4_9PSED</name>
<reference evidence="5 6" key="1">
    <citation type="submission" date="2017-08" db="EMBL/GenBank/DDBJ databases">
        <title>Genomic and metabolic characterisation of spoilage-associated Pseudomonas species.</title>
        <authorList>
            <person name="Stanborough T."/>
            <person name="Fegan N."/>
            <person name="Powell S.M."/>
            <person name="Singh T."/>
            <person name="Tamplin M.L."/>
            <person name="Chandry P.S."/>
        </authorList>
    </citation>
    <scope>NUCLEOTIDE SEQUENCE [LARGE SCALE GENOMIC DNA]</scope>
    <source>
        <strain evidence="5 6">L1814</strain>
    </source>
</reference>